<comment type="caution">
    <text evidence="1">The sequence shown here is derived from an EMBL/GenBank/DDBJ whole genome shotgun (WGS) entry which is preliminary data.</text>
</comment>
<dbReference type="EMBL" id="CM042050">
    <property type="protein sequence ID" value="KAI3734475.1"/>
    <property type="molecule type" value="Genomic_DNA"/>
</dbReference>
<proteinExistence type="predicted"/>
<name>A0ACB9CJP4_ARCLA</name>
<evidence type="ECO:0000313" key="2">
    <source>
        <dbReference type="Proteomes" id="UP001055879"/>
    </source>
</evidence>
<organism evidence="1 2">
    <name type="scientific">Arctium lappa</name>
    <name type="common">Greater burdock</name>
    <name type="synonym">Lappa major</name>
    <dbReference type="NCBI Taxonomy" id="4217"/>
    <lineage>
        <taxon>Eukaryota</taxon>
        <taxon>Viridiplantae</taxon>
        <taxon>Streptophyta</taxon>
        <taxon>Embryophyta</taxon>
        <taxon>Tracheophyta</taxon>
        <taxon>Spermatophyta</taxon>
        <taxon>Magnoliopsida</taxon>
        <taxon>eudicotyledons</taxon>
        <taxon>Gunneridae</taxon>
        <taxon>Pentapetalae</taxon>
        <taxon>asterids</taxon>
        <taxon>campanulids</taxon>
        <taxon>Asterales</taxon>
        <taxon>Asteraceae</taxon>
        <taxon>Carduoideae</taxon>
        <taxon>Cardueae</taxon>
        <taxon>Arctiinae</taxon>
        <taxon>Arctium</taxon>
    </lineage>
</organism>
<dbReference type="Proteomes" id="UP001055879">
    <property type="component" value="Linkage Group LG04"/>
</dbReference>
<keyword evidence="2" id="KW-1185">Reference proteome</keyword>
<accession>A0ACB9CJP4</accession>
<gene>
    <name evidence="1" type="ORF">L6452_13945</name>
</gene>
<reference evidence="1 2" key="2">
    <citation type="journal article" date="2022" name="Mol. Ecol. Resour.">
        <title>The genomes of chicory, endive, great burdock and yacon provide insights into Asteraceae paleo-polyploidization history and plant inulin production.</title>
        <authorList>
            <person name="Fan W."/>
            <person name="Wang S."/>
            <person name="Wang H."/>
            <person name="Wang A."/>
            <person name="Jiang F."/>
            <person name="Liu H."/>
            <person name="Zhao H."/>
            <person name="Xu D."/>
            <person name="Zhang Y."/>
        </authorList>
    </citation>
    <scope>NUCLEOTIDE SEQUENCE [LARGE SCALE GENOMIC DNA]</scope>
    <source>
        <strain evidence="2">cv. Niubang</strain>
    </source>
</reference>
<reference evidence="2" key="1">
    <citation type="journal article" date="2022" name="Mol. Ecol. Resour.">
        <title>The genomes of chicory, endive, great burdock and yacon provide insights into Asteraceae palaeo-polyploidization history and plant inulin production.</title>
        <authorList>
            <person name="Fan W."/>
            <person name="Wang S."/>
            <person name="Wang H."/>
            <person name="Wang A."/>
            <person name="Jiang F."/>
            <person name="Liu H."/>
            <person name="Zhao H."/>
            <person name="Xu D."/>
            <person name="Zhang Y."/>
        </authorList>
    </citation>
    <scope>NUCLEOTIDE SEQUENCE [LARGE SCALE GENOMIC DNA]</scope>
    <source>
        <strain evidence="2">cv. Niubang</strain>
    </source>
</reference>
<protein>
    <submittedName>
        <fullName evidence="1">Uncharacterized protein</fullName>
    </submittedName>
</protein>
<evidence type="ECO:0000313" key="1">
    <source>
        <dbReference type="EMBL" id="KAI3734475.1"/>
    </source>
</evidence>
<sequence>MRQRRWLELLKEYDSVDLYRFQLSADSTALTVYAKQKLCRDSSNLLQNLGITAFCEVKMTSDQFLGFNSTSAGLPVRYGYRLSIYDYS</sequence>